<gene>
    <name evidence="1" type="ORF">MENTE1834_LOCUS46784</name>
</gene>
<reference evidence="1" key="1">
    <citation type="submission" date="2023-11" db="EMBL/GenBank/DDBJ databases">
        <authorList>
            <person name="Poullet M."/>
        </authorList>
    </citation>
    <scope>NUCLEOTIDE SEQUENCE</scope>
    <source>
        <strain evidence="1">E1834</strain>
    </source>
</reference>
<dbReference type="Proteomes" id="UP001497535">
    <property type="component" value="Unassembled WGS sequence"/>
</dbReference>
<dbReference type="EMBL" id="CAVMJV010000176">
    <property type="protein sequence ID" value="CAK5120625.1"/>
    <property type="molecule type" value="Genomic_DNA"/>
</dbReference>
<comment type="caution">
    <text evidence="1">The sequence shown here is derived from an EMBL/GenBank/DDBJ whole genome shotgun (WGS) entry which is preliminary data.</text>
</comment>
<keyword evidence="2" id="KW-1185">Reference proteome</keyword>
<protein>
    <submittedName>
        <fullName evidence="1">Uncharacterized protein</fullName>
    </submittedName>
</protein>
<evidence type="ECO:0000313" key="2">
    <source>
        <dbReference type="Proteomes" id="UP001497535"/>
    </source>
</evidence>
<organism evidence="1 2">
    <name type="scientific">Meloidogyne enterolobii</name>
    <name type="common">Root-knot nematode worm</name>
    <name type="synonym">Meloidogyne mayaguensis</name>
    <dbReference type="NCBI Taxonomy" id="390850"/>
    <lineage>
        <taxon>Eukaryota</taxon>
        <taxon>Metazoa</taxon>
        <taxon>Ecdysozoa</taxon>
        <taxon>Nematoda</taxon>
        <taxon>Chromadorea</taxon>
        <taxon>Rhabditida</taxon>
        <taxon>Tylenchina</taxon>
        <taxon>Tylenchomorpha</taxon>
        <taxon>Tylenchoidea</taxon>
        <taxon>Meloidogynidae</taxon>
        <taxon>Meloidogyninae</taxon>
        <taxon>Meloidogyne</taxon>
    </lineage>
</organism>
<evidence type="ECO:0000313" key="1">
    <source>
        <dbReference type="EMBL" id="CAK5120625.1"/>
    </source>
</evidence>
<name>A0ACB1B5E2_MELEN</name>
<sequence length="69" mass="7904">MILGSLSLRVFVFFAKISFKRSSSDGETFGFILRRRFGNVTGSVLAEAIFTFFVIFSFFMIFLLLLSLF</sequence>
<proteinExistence type="predicted"/>
<accession>A0ACB1B5E2</accession>